<keyword evidence="3" id="KW-1185">Reference proteome</keyword>
<proteinExistence type="predicted"/>
<feature type="region of interest" description="Disordered" evidence="1">
    <location>
        <begin position="404"/>
        <end position="439"/>
    </location>
</feature>
<sequence>MQKEKSVEECLFNTLISLDTQEKECSESEIRTACSQILENLIDCKIFEQTDSQKAEVSKKSHKFDKGKSLSSCDTHLETSKNVSASGKNTRKKRNVNRLRQSLLIKGPVSSRTRLQRSIENDKSTEVVTSVVFVKAGESSGSAMCGSHLEEIKHVAKKRIRKNKKVSGVIAAKTVNKREEVIKSEAYLADDKIKCVGVETINSFGANESPLASGVDHNHILPPQKKTRRCRVMIEASTEQNRSEKKKAIKTKNMVDGNIKCVAVAKTMNSLKHCESPGVNPDQTILPSHKKTRRRRVIAEAFKEQNRNEKENVLKNEENMLDYNIKCIDDIEALNSCKLYESSKASETDLSQIVLSSKKRKRKDATETSEKKTKRKKIVTKMEGNLICANTEQSGILKNVEVKKNRESSEAHLKQTALPSKKRTKQVTSKTSTAKSKKKNAIKIERNLNDVNVGLSGLTKDTAFLESVELFETDAKDIVFISKKRKRKDASETTEAKTKSKKARKENSINVNAEVTKDVEIYENFQASETGINQITLQKKGKRKDISEVPRTKIKSKKKNVTRIAENQSNTNIKHHEIRKDIEVGESCVQNEKNVKISFFKQQNEKVCHFPSRSVTTRSMVK</sequence>
<evidence type="ECO:0000313" key="3">
    <source>
        <dbReference type="Proteomes" id="UP000054359"/>
    </source>
</evidence>
<dbReference type="AlphaFoldDB" id="A0A087URJ8"/>
<protein>
    <submittedName>
        <fullName evidence="2">Uncharacterized protein</fullName>
    </submittedName>
</protein>
<dbReference type="Proteomes" id="UP000054359">
    <property type="component" value="Unassembled WGS sequence"/>
</dbReference>
<dbReference type="EMBL" id="KK121214">
    <property type="protein sequence ID" value="KFM79987.1"/>
    <property type="molecule type" value="Genomic_DNA"/>
</dbReference>
<feature type="compositionally biased region" description="Basic and acidic residues" evidence="1">
    <location>
        <begin position="404"/>
        <end position="413"/>
    </location>
</feature>
<feature type="region of interest" description="Disordered" evidence="1">
    <location>
        <begin position="485"/>
        <end position="505"/>
    </location>
</feature>
<gene>
    <name evidence="2" type="ORF">X975_07234</name>
</gene>
<evidence type="ECO:0000256" key="1">
    <source>
        <dbReference type="SAM" id="MobiDB-lite"/>
    </source>
</evidence>
<organism evidence="2 3">
    <name type="scientific">Stegodyphus mimosarum</name>
    <name type="common">African social velvet spider</name>
    <dbReference type="NCBI Taxonomy" id="407821"/>
    <lineage>
        <taxon>Eukaryota</taxon>
        <taxon>Metazoa</taxon>
        <taxon>Ecdysozoa</taxon>
        <taxon>Arthropoda</taxon>
        <taxon>Chelicerata</taxon>
        <taxon>Arachnida</taxon>
        <taxon>Araneae</taxon>
        <taxon>Araneomorphae</taxon>
        <taxon>Entelegynae</taxon>
        <taxon>Eresoidea</taxon>
        <taxon>Eresidae</taxon>
        <taxon>Stegodyphus</taxon>
    </lineage>
</organism>
<feature type="region of interest" description="Disordered" evidence="1">
    <location>
        <begin position="356"/>
        <end position="376"/>
    </location>
</feature>
<feature type="compositionally biased region" description="Basic and acidic residues" evidence="1">
    <location>
        <begin position="489"/>
        <end position="498"/>
    </location>
</feature>
<accession>A0A087URJ8</accession>
<feature type="non-terminal residue" evidence="2">
    <location>
        <position position="622"/>
    </location>
</feature>
<evidence type="ECO:0000313" key="2">
    <source>
        <dbReference type="EMBL" id="KFM79987.1"/>
    </source>
</evidence>
<reference evidence="2 3" key="1">
    <citation type="submission" date="2013-11" db="EMBL/GenBank/DDBJ databases">
        <title>Genome sequencing of Stegodyphus mimosarum.</title>
        <authorList>
            <person name="Bechsgaard J."/>
        </authorList>
    </citation>
    <scope>NUCLEOTIDE SEQUENCE [LARGE SCALE GENOMIC DNA]</scope>
</reference>
<name>A0A087URJ8_STEMI</name>